<keyword evidence="7" id="KW-0732">Signal</keyword>
<dbReference type="InterPro" id="IPR018391">
    <property type="entry name" value="PQQ_b-propeller_rpt"/>
</dbReference>
<gene>
    <name evidence="10" type="ORF">WDK88_18715</name>
</gene>
<evidence type="ECO:0000256" key="6">
    <source>
        <dbReference type="SAM" id="MobiDB-lite"/>
    </source>
</evidence>
<dbReference type="PANTHER" id="PTHR32303">
    <property type="entry name" value="QUINOPROTEIN ALCOHOL DEHYDROGENASE (CYTOCHROME C)"/>
    <property type="match status" value="1"/>
</dbReference>
<dbReference type="RefSeq" id="WP_338834786.1">
    <property type="nucleotide sequence ID" value="NZ_CP147711.1"/>
</dbReference>
<dbReference type="GO" id="GO:0016491">
    <property type="term" value="F:oxidoreductase activity"/>
    <property type="evidence" value="ECO:0007669"/>
    <property type="project" value="UniProtKB-KW"/>
</dbReference>
<reference evidence="10" key="2">
    <citation type="submission" date="2024-03" db="EMBL/GenBank/DDBJ databases">
        <authorList>
            <person name="Bromfield E.S.P."/>
            <person name="Cloutier S."/>
        </authorList>
    </citation>
    <scope>NUCLEOTIDE SEQUENCE</scope>
    <source>
        <strain evidence="10">5S5</strain>
    </source>
</reference>
<keyword evidence="4" id="KW-0634">PQQ</keyword>
<dbReference type="EC" id="1.1.2.-" evidence="10"/>
<feature type="signal peptide" evidence="7">
    <location>
        <begin position="1"/>
        <end position="29"/>
    </location>
</feature>
<feature type="domain" description="Pyrrolo-quinoline quinone repeat" evidence="9">
    <location>
        <begin position="478"/>
        <end position="542"/>
    </location>
</feature>
<dbReference type="InterPro" id="IPR011047">
    <property type="entry name" value="Quinoprotein_ADH-like_sf"/>
</dbReference>
<evidence type="ECO:0000256" key="4">
    <source>
        <dbReference type="ARBA" id="ARBA00022891"/>
    </source>
</evidence>
<comment type="similarity">
    <text evidence="2">Belongs to the bacterial PQQ dehydrogenase family.</text>
</comment>
<organism evidence="10 11">
    <name type="scientific">Bradyrhizobium septentrionale</name>
    <dbReference type="NCBI Taxonomy" id="1404411"/>
    <lineage>
        <taxon>Bacteria</taxon>
        <taxon>Pseudomonadati</taxon>
        <taxon>Pseudomonadota</taxon>
        <taxon>Alphaproteobacteria</taxon>
        <taxon>Hyphomicrobiales</taxon>
        <taxon>Nitrobacteraceae</taxon>
        <taxon>Bradyrhizobium</taxon>
    </lineage>
</organism>
<dbReference type="SUPFAM" id="SSF50998">
    <property type="entry name" value="Quinoprotein alcohol dehydrogenase-like"/>
    <property type="match status" value="1"/>
</dbReference>
<feature type="chain" id="PRO_5046645967" evidence="7">
    <location>
        <begin position="30"/>
        <end position="588"/>
    </location>
</feature>
<dbReference type="EMBL" id="CP147711">
    <property type="protein sequence ID" value="WXC83462.1"/>
    <property type="molecule type" value="Genomic_DNA"/>
</dbReference>
<evidence type="ECO:0000256" key="3">
    <source>
        <dbReference type="ARBA" id="ARBA00022723"/>
    </source>
</evidence>
<name>A0ABZ2P8H6_9BRAD</name>
<keyword evidence="11" id="KW-1185">Reference proteome</keyword>
<dbReference type="SMART" id="SM00564">
    <property type="entry name" value="PQQ"/>
    <property type="match status" value="4"/>
</dbReference>
<evidence type="ECO:0000313" key="11">
    <source>
        <dbReference type="Proteomes" id="UP001432046"/>
    </source>
</evidence>
<keyword evidence="5 10" id="KW-0560">Oxidoreductase</keyword>
<reference evidence="10" key="1">
    <citation type="journal article" date="2021" name="Int. J. Syst. Evol. Microbiol.">
        <title>Bradyrhizobium septentrionale sp. nov. (sv. septentrionale) and Bradyrhizobium quebecense sp. nov. (sv. septentrionale) associated with legumes native to Canada possess rearranged symbiosis genes and numerous insertion sequences.</title>
        <authorList>
            <person name="Bromfield E.S.P."/>
            <person name="Cloutier S."/>
        </authorList>
    </citation>
    <scope>NUCLEOTIDE SEQUENCE</scope>
    <source>
        <strain evidence="10">5S5</strain>
    </source>
</reference>
<feature type="region of interest" description="Disordered" evidence="6">
    <location>
        <begin position="236"/>
        <end position="265"/>
    </location>
</feature>
<evidence type="ECO:0000259" key="8">
    <source>
        <dbReference type="Pfam" id="PF01011"/>
    </source>
</evidence>
<accession>A0ABZ2P8H6</accession>
<sequence length="588" mass="63744">MTRLNWVKSHMLAAAVASAATFAGSFALADDVNQERLLNADKEAGNWLHHHKNYSATRFSSLADINKDNVKNLKVAWTMHLGGVEGGGIWSHGGLEGTPIVENGFMYVTDGWGSVYKIDAHGGKGVLVWKMDPKTDHDWAGAVACCGVDNRGVALWDNLVVSHTLDGRLIATNKETGQVAWQRQVADPDKGEVITGAPLIVKGMAITGVAGAEYGIRGWIAATDLKSQKEVWRTHTIPGKDEPGHETWKDDKNAKASGGGSTWVTGSFDPSTNTIVWGVGNPGPDWDNEYRPGDNLYTDSSLGLDADTGKIKWHYQHTPNDPYDYDSVAENVLVDVPGPNNTTLKLALEADRNGFAYAIDRNSGKFVWGLPFVKKVTWTKGLDPESGKPVEYDPKQGVQKYNASVTPSRTNKETDICPGNMGGKNWPPTAYNPNLKLWYIPVIESCNRIKVEEMTPDKVKAREFFTGGGPSQPFKITGSVTAIDVTTGKVAGKAETEFLGGILATPDLVFSGQPSGEVIAYDAKSLQKLWEFNTGGGVNAPPMTFSVDGKQYVAILVGLGGAWDKWFIDATPELKRIQPGSMLYVFAL</sequence>
<dbReference type="InterPro" id="IPR002372">
    <property type="entry name" value="PQQ_rpt_dom"/>
</dbReference>
<dbReference type="NCBIfam" id="TIGR03075">
    <property type="entry name" value="PQQ_enz_alc_DH"/>
    <property type="match status" value="1"/>
</dbReference>
<evidence type="ECO:0000256" key="7">
    <source>
        <dbReference type="SAM" id="SignalP"/>
    </source>
</evidence>
<dbReference type="Pfam" id="PF13360">
    <property type="entry name" value="PQQ_2"/>
    <property type="match status" value="1"/>
</dbReference>
<evidence type="ECO:0000259" key="9">
    <source>
        <dbReference type="Pfam" id="PF13360"/>
    </source>
</evidence>
<evidence type="ECO:0000256" key="2">
    <source>
        <dbReference type="ARBA" id="ARBA00008156"/>
    </source>
</evidence>
<dbReference type="Proteomes" id="UP001432046">
    <property type="component" value="Chromosome"/>
</dbReference>
<protein>
    <submittedName>
        <fullName evidence="10">PQQ-dependent dehydrogenase, methanol/ethanol family</fullName>
        <ecNumber evidence="10">1.1.2.-</ecNumber>
    </submittedName>
</protein>
<dbReference type="Gene3D" id="2.140.10.10">
    <property type="entry name" value="Quinoprotein alcohol dehydrogenase-like superfamily"/>
    <property type="match status" value="1"/>
</dbReference>
<comment type="cofactor">
    <cofactor evidence="1">
        <name>pyrroloquinoline quinone</name>
        <dbReference type="ChEBI" id="CHEBI:58442"/>
    </cofactor>
</comment>
<evidence type="ECO:0000313" key="10">
    <source>
        <dbReference type="EMBL" id="WXC83462.1"/>
    </source>
</evidence>
<dbReference type="Pfam" id="PF01011">
    <property type="entry name" value="PQQ"/>
    <property type="match status" value="1"/>
</dbReference>
<keyword evidence="3" id="KW-0479">Metal-binding</keyword>
<evidence type="ECO:0000256" key="1">
    <source>
        <dbReference type="ARBA" id="ARBA00001931"/>
    </source>
</evidence>
<proteinExistence type="inferred from homology"/>
<feature type="domain" description="Pyrrolo-quinoline quinone repeat" evidence="8">
    <location>
        <begin position="47"/>
        <end position="369"/>
    </location>
</feature>
<evidence type="ECO:0000256" key="5">
    <source>
        <dbReference type="ARBA" id="ARBA00023002"/>
    </source>
</evidence>
<feature type="compositionally biased region" description="Basic and acidic residues" evidence="6">
    <location>
        <begin position="236"/>
        <end position="254"/>
    </location>
</feature>
<dbReference type="InterPro" id="IPR017512">
    <property type="entry name" value="PQQ_MeOH/EtOH_DH"/>
</dbReference>